<keyword evidence="2" id="KW-0675">Receptor</keyword>
<sequence>MNACDTLPTSSLSPSSLSSSSSPCSYRAPPCRYIHPPSPVPRAPRRRHRPPPPPCAAALIKGVRKDSLRPLASEVSTSRDSGCPADEPLISTCTSPAHYGAQGPAGPAGPARRASYPFHLVLRLRVLQVSSSTD</sequence>
<comment type="caution">
    <text evidence="2">The sequence shown here is derived from an EMBL/GenBank/DDBJ whole genome shotgun (WGS) entry which is preliminary data.</text>
</comment>
<accession>A0AAE1GUD3</accession>
<dbReference type="AlphaFoldDB" id="A0AAE1GUD3"/>
<dbReference type="Proteomes" id="UP001219518">
    <property type="component" value="Unassembled WGS sequence"/>
</dbReference>
<dbReference type="EMBL" id="JAHWGI010000100">
    <property type="protein sequence ID" value="KAK3909402.1"/>
    <property type="molecule type" value="Genomic_DNA"/>
</dbReference>
<feature type="compositionally biased region" description="Low complexity" evidence="1">
    <location>
        <begin position="1"/>
        <end position="23"/>
    </location>
</feature>
<reference evidence="2" key="2">
    <citation type="journal article" date="2023" name="BMC Genomics">
        <title>Pest status, molecular evolution, and epigenetic factors derived from the genome assembly of Frankliniella fusca, a thysanopteran phytovirus vector.</title>
        <authorList>
            <person name="Catto M.A."/>
            <person name="Labadie P.E."/>
            <person name="Jacobson A.L."/>
            <person name="Kennedy G.G."/>
            <person name="Srinivasan R."/>
            <person name="Hunt B.G."/>
        </authorList>
    </citation>
    <scope>NUCLEOTIDE SEQUENCE</scope>
    <source>
        <strain evidence="2">PL_HMW_Pooled</strain>
    </source>
</reference>
<keyword evidence="3" id="KW-1185">Reference proteome</keyword>
<evidence type="ECO:0000256" key="1">
    <source>
        <dbReference type="SAM" id="MobiDB-lite"/>
    </source>
</evidence>
<name>A0AAE1GUD3_9NEOP</name>
<proteinExistence type="predicted"/>
<protein>
    <submittedName>
        <fullName evidence="2">5-hydroxytryptamine receptor 3A</fullName>
    </submittedName>
</protein>
<feature type="region of interest" description="Disordered" evidence="1">
    <location>
        <begin position="1"/>
        <end position="54"/>
    </location>
</feature>
<evidence type="ECO:0000313" key="3">
    <source>
        <dbReference type="Proteomes" id="UP001219518"/>
    </source>
</evidence>
<feature type="region of interest" description="Disordered" evidence="1">
    <location>
        <begin position="68"/>
        <end position="87"/>
    </location>
</feature>
<evidence type="ECO:0000313" key="2">
    <source>
        <dbReference type="EMBL" id="KAK3909402.1"/>
    </source>
</evidence>
<organism evidence="2 3">
    <name type="scientific">Frankliniella fusca</name>
    <dbReference type="NCBI Taxonomy" id="407009"/>
    <lineage>
        <taxon>Eukaryota</taxon>
        <taxon>Metazoa</taxon>
        <taxon>Ecdysozoa</taxon>
        <taxon>Arthropoda</taxon>
        <taxon>Hexapoda</taxon>
        <taxon>Insecta</taxon>
        <taxon>Pterygota</taxon>
        <taxon>Neoptera</taxon>
        <taxon>Paraneoptera</taxon>
        <taxon>Thysanoptera</taxon>
        <taxon>Terebrantia</taxon>
        <taxon>Thripoidea</taxon>
        <taxon>Thripidae</taxon>
        <taxon>Frankliniella</taxon>
    </lineage>
</organism>
<reference evidence="2" key="1">
    <citation type="submission" date="2021-07" db="EMBL/GenBank/DDBJ databases">
        <authorList>
            <person name="Catto M.A."/>
            <person name="Jacobson A."/>
            <person name="Kennedy G."/>
            <person name="Labadie P."/>
            <person name="Hunt B.G."/>
            <person name="Srinivasan R."/>
        </authorList>
    </citation>
    <scope>NUCLEOTIDE SEQUENCE</scope>
    <source>
        <strain evidence="2">PL_HMW_Pooled</strain>
        <tissue evidence="2">Head</tissue>
    </source>
</reference>
<gene>
    <name evidence="2" type="ORF">KUF71_019457</name>
</gene>